<organism evidence="1 2">
    <name type="scientific">Dreissena polymorpha</name>
    <name type="common">Zebra mussel</name>
    <name type="synonym">Mytilus polymorpha</name>
    <dbReference type="NCBI Taxonomy" id="45954"/>
    <lineage>
        <taxon>Eukaryota</taxon>
        <taxon>Metazoa</taxon>
        <taxon>Spiralia</taxon>
        <taxon>Lophotrochozoa</taxon>
        <taxon>Mollusca</taxon>
        <taxon>Bivalvia</taxon>
        <taxon>Autobranchia</taxon>
        <taxon>Heteroconchia</taxon>
        <taxon>Euheterodonta</taxon>
        <taxon>Imparidentia</taxon>
        <taxon>Neoheterodontei</taxon>
        <taxon>Myida</taxon>
        <taxon>Dreissenoidea</taxon>
        <taxon>Dreissenidae</taxon>
        <taxon>Dreissena</taxon>
    </lineage>
</organism>
<dbReference type="AlphaFoldDB" id="A0A9D4EL52"/>
<sequence length="66" mass="7576">MRVYCVFHSIQQVAIKHLSFDGQQCDSSVVGAGTGCRCSRKLDEVTIFPLCWNFVFFPYLAKEWVL</sequence>
<proteinExistence type="predicted"/>
<comment type="caution">
    <text evidence="1">The sequence shown here is derived from an EMBL/GenBank/DDBJ whole genome shotgun (WGS) entry which is preliminary data.</text>
</comment>
<evidence type="ECO:0000313" key="2">
    <source>
        <dbReference type="Proteomes" id="UP000828390"/>
    </source>
</evidence>
<evidence type="ECO:0000313" key="1">
    <source>
        <dbReference type="EMBL" id="KAH3781379.1"/>
    </source>
</evidence>
<reference evidence="1" key="1">
    <citation type="journal article" date="2019" name="bioRxiv">
        <title>The Genome of the Zebra Mussel, Dreissena polymorpha: A Resource for Invasive Species Research.</title>
        <authorList>
            <person name="McCartney M.A."/>
            <person name="Auch B."/>
            <person name="Kono T."/>
            <person name="Mallez S."/>
            <person name="Zhang Y."/>
            <person name="Obille A."/>
            <person name="Becker A."/>
            <person name="Abrahante J.E."/>
            <person name="Garbe J."/>
            <person name="Badalamenti J.P."/>
            <person name="Herman A."/>
            <person name="Mangelson H."/>
            <person name="Liachko I."/>
            <person name="Sullivan S."/>
            <person name="Sone E.D."/>
            <person name="Koren S."/>
            <person name="Silverstein K.A.T."/>
            <person name="Beckman K.B."/>
            <person name="Gohl D.M."/>
        </authorList>
    </citation>
    <scope>NUCLEOTIDE SEQUENCE</scope>
    <source>
        <strain evidence="1">Duluth1</strain>
        <tissue evidence="1">Whole animal</tissue>
    </source>
</reference>
<reference evidence="1" key="2">
    <citation type="submission" date="2020-11" db="EMBL/GenBank/DDBJ databases">
        <authorList>
            <person name="McCartney M.A."/>
            <person name="Auch B."/>
            <person name="Kono T."/>
            <person name="Mallez S."/>
            <person name="Becker A."/>
            <person name="Gohl D.M."/>
            <person name="Silverstein K.A.T."/>
            <person name="Koren S."/>
            <person name="Bechman K.B."/>
            <person name="Herman A."/>
            <person name="Abrahante J.E."/>
            <person name="Garbe J."/>
        </authorList>
    </citation>
    <scope>NUCLEOTIDE SEQUENCE</scope>
    <source>
        <strain evidence="1">Duluth1</strain>
        <tissue evidence="1">Whole animal</tissue>
    </source>
</reference>
<protein>
    <submittedName>
        <fullName evidence="1">Uncharacterized protein</fullName>
    </submittedName>
</protein>
<dbReference type="Proteomes" id="UP000828390">
    <property type="component" value="Unassembled WGS sequence"/>
</dbReference>
<name>A0A9D4EL52_DREPO</name>
<accession>A0A9D4EL52</accession>
<dbReference type="EMBL" id="JAIWYP010000008">
    <property type="protein sequence ID" value="KAH3781379.1"/>
    <property type="molecule type" value="Genomic_DNA"/>
</dbReference>
<gene>
    <name evidence="1" type="ORF">DPMN_159206</name>
</gene>
<keyword evidence="2" id="KW-1185">Reference proteome</keyword>